<dbReference type="GO" id="GO:0005730">
    <property type="term" value="C:nucleolus"/>
    <property type="evidence" value="ECO:0007669"/>
    <property type="project" value="UniProtKB-SubCell"/>
</dbReference>
<evidence type="ECO:0000256" key="5">
    <source>
        <dbReference type="ARBA" id="ARBA00022490"/>
    </source>
</evidence>
<dbReference type="GO" id="GO:0005829">
    <property type="term" value="C:cytosol"/>
    <property type="evidence" value="ECO:0007669"/>
    <property type="project" value="UniProtKB-ARBA"/>
</dbReference>
<comment type="caution">
    <text evidence="13">The sequence shown here is derived from an EMBL/GenBank/DDBJ whole genome shotgun (WGS) entry which is preliminary data.</text>
</comment>
<protein>
    <recommendedName>
        <fullName evidence="11">Signal recognition particle subunit SRP68</fullName>
    </recommendedName>
    <alternativeName>
        <fullName evidence="12">Signal recognition particle 68 kDa protein</fullName>
    </alternativeName>
</protein>
<dbReference type="EMBL" id="QKKF02010319">
    <property type="protein sequence ID" value="RZF44648.1"/>
    <property type="molecule type" value="Genomic_DNA"/>
</dbReference>
<dbReference type="GO" id="GO:0005047">
    <property type="term" value="F:signal recognition particle binding"/>
    <property type="evidence" value="ECO:0007669"/>
    <property type="project" value="InterPro"/>
</dbReference>
<proteinExistence type="inferred from homology"/>
<evidence type="ECO:0000256" key="10">
    <source>
        <dbReference type="ARBA" id="ARBA00023274"/>
    </source>
</evidence>
<dbReference type="InterPro" id="IPR026258">
    <property type="entry name" value="SRP68"/>
</dbReference>
<dbReference type="GO" id="GO:0030942">
    <property type="term" value="F:endoplasmic reticulum signal peptide binding"/>
    <property type="evidence" value="ECO:0007669"/>
    <property type="project" value="InterPro"/>
</dbReference>
<evidence type="ECO:0000256" key="1">
    <source>
        <dbReference type="ARBA" id="ARBA00004240"/>
    </source>
</evidence>
<dbReference type="CDD" id="cd15481">
    <property type="entry name" value="SRP68-RBD"/>
    <property type="match status" value="1"/>
</dbReference>
<organism evidence="13 14">
    <name type="scientific">Laodelphax striatellus</name>
    <name type="common">Small brown planthopper</name>
    <name type="synonym">Delphax striatella</name>
    <dbReference type="NCBI Taxonomy" id="195883"/>
    <lineage>
        <taxon>Eukaryota</taxon>
        <taxon>Metazoa</taxon>
        <taxon>Ecdysozoa</taxon>
        <taxon>Arthropoda</taxon>
        <taxon>Hexapoda</taxon>
        <taxon>Insecta</taxon>
        <taxon>Pterygota</taxon>
        <taxon>Neoptera</taxon>
        <taxon>Paraneoptera</taxon>
        <taxon>Hemiptera</taxon>
        <taxon>Auchenorrhyncha</taxon>
        <taxon>Fulgoroidea</taxon>
        <taxon>Delphacidae</taxon>
        <taxon>Criomorphinae</taxon>
        <taxon>Laodelphax</taxon>
    </lineage>
</organism>
<comment type="similarity">
    <text evidence="4">Belongs to the SRP68 family.</text>
</comment>
<dbReference type="Pfam" id="PF16969">
    <property type="entry name" value="SRP68"/>
    <property type="match status" value="1"/>
</dbReference>
<evidence type="ECO:0000256" key="11">
    <source>
        <dbReference type="ARBA" id="ARBA00029498"/>
    </source>
</evidence>
<keyword evidence="7" id="KW-0694">RNA-binding</keyword>
<dbReference type="GO" id="GO:0005786">
    <property type="term" value="C:signal recognition particle, endoplasmic reticulum targeting"/>
    <property type="evidence" value="ECO:0007669"/>
    <property type="project" value="UniProtKB-KW"/>
</dbReference>
<dbReference type="Proteomes" id="UP000291343">
    <property type="component" value="Unassembled WGS sequence"/>
</dbReference>
<name>A0A482XH49_LAOST</name>
<dbReference type="STRING" id="195883.A0A482XH49"/>
<dbReference type="SMR" id="A0A482XH49"/>
<evidence type="ECO:0000256" key="4">
    <source>
        <dbReference type="ARBA" id="ARBA00009352"/>
    </source>
</evidence>
<dbReference type="Gene3D" id="1.10.3450.40">
    <property type="entry name" value="Signal recognition particle, SRP68 subunit, RNA-binding domain"/>
    <property type="match status" value="1"/>
</dbReference>
<evidence type="ECO:0000256" key="6">
    <source>
        <dbReference type="ARBA" id="ARBA00022824"/>
    </source>
</evidence>
<dbReference type="InterPro" id="IPR038253">
    <property type="entry name" value="SRP68_N_sf"/>
</dbReference>
<sequence length="389" mass="45100">MVVAEVKQEKSDENSVESLRNDIAAEPLFTFEILKIIKDAQQQHGLRHGDYQRYRGYCTRRIRRLRKVLHLAQGDRRHFKRKDVTQAHLTDERYLYIPLMQAERAWSYAMQLRQEANTEPRKRFHLSSRLRKATVYADMLNNLCESEKCDARTKLEAQAYVAWMHGSLYFELKRWKPAMENLEKALVVYEKLCGALSEEDQIVYKQRCDELDPSLRFCAYSIKDAGGSASSNLEELLSLRSSVHGDLLDTLMSQTRERRSEVLSEAEWRGRTLAVRPERVRGFLLADRALDKRADRPDIDQLERHLMDCKDAIAAVRDEMKADNVSTKTKQTGASVSSLQYLLSYLTYIRLNRTVERNLLMVENARAALSDNTESEGTRRTRLRCGASL</sequence>
<evidence type="ECO:0000256" key="12">
    <source>
        <dbReference type="ARBA" id="ARBA00083741"/>
    </source>
</evidence>
<keyword evidence="6" id="KW-0256">Endoplasmic reticulum</keyword>
<keyword evidence="8" id="KW-0733">Signal recognition particle</keyword>
<evidence type="ECO:0000256" key="8">
    <source>
        <dbReference type="ARBA" id="ARBA00023135"/>
    </source>
</evidence>
<dbReference type="GO" id="GO:0006614">
    <property type="term" value="P:SRP-dependent cotranslational protein targeting to membrane"/>
    <property type="evidence" value="ECO:0007669"/>
    <property type="project" value="InterPro"/>
</dbReference>
<comment type="subcellular location">
    <subcellularLocation>
        <location evidence="2">Cytoplasm</location>
    </subcellularLocation>
    <subcellularLocation>
        <location evidence="1">Endoplasmic reticulum</location>
    </subcellularLocation>
    <subcellularLocation>
        <location evidence="3">Nucleus</location>
        <location evidence="3">Nucleolus</location>
    </subcellularLocation>
</comment>
<gene>
    <name evidence="13" type="ORF">LSTR_LSTR000600</name>
</gene>
<keyword evidence="9" id="KW-0539">Nucleus</keyword>
<dbReference type="FunCoup" id="A0A482XH49">
    <property type="interactions" value="1982"/>
</dbReference>
<dbReference type="GO" id="GO:0008312">
    <property type="term" value="F:7S RNA binding"/>
    <property type="evidence" value="ECO:0007669"/>
    <property type="project" value="InterPro"/>
</dbReference>
<dbReference type="GO" id="GO:0005783">
    <property type="term" value="C:endoplasmic reticulum"/>
    <property type="evidence" value="ECO:0007669"/>
    <property type="project" value="UniProtKB-SubCell"/>
</dbReference>
<accession>A0A482XH49</accession>
<evidence type="ECO:0000256" key="2">
    <source>
        <dbReference type="ARBA" id="ARBA00004496"/>
    </source>
</evidence>
<dbReference type="PANTHER" id="PTHR12860">
    <property type="entry name" value="SIGNAL RECOGNITION PARTICLE 68 KDA PROTEIN"/>
    <property type="match status" value="1"/>
</dbReference>
<keyword evidence="5" id="KW-0963">Cytoplasm</keyword>
<dbReference type="InParanoid" id="A0A482XH49"/>
<evidence type="ECO:0000256" key="3">
    <source>
        <dbReference type="ARBA" id="ARBA00004604"/>
    </source>
</evidence>
<keyword evidence="14" id="KW-1185">Reference proteome</keyword>
<dbReference type="PANTHER" id="PTHR12860:SF0">
    <property type="entry name" value="SIGNAL RECOGNITION PARTICLE SUBUNIT SRP68"/>
    <property type="match status" value="1"/>
</dbReference>
<dbReference type="FunFam" id="1.10.3450.40:FF:000001">
    <property type="entry name" value="Signal recognition particle subunit SRP68"/>
    <property type="match status" value="1"/>
</dbReference>
<reference evidence="13 14" key="1">
    <citation type="journal article" date="2017" name="Gigascience">
        <title>Genome sequence of the small brown planthopper, Laodelphax striatellus.</title>
        <authorList>
            <person name="Zhu J."/>
            <person name="Jiang F."/>
            <person name="Wang X."/>
            <person name="Yang P."/>
            <person name="Bao Y."/>
            <person name="Zhao W."/>
            <person name="Wang W."/>
            <person name="Lu H."/>
            <person name="Wang Q."/>
            <person name="Cui N."/>
            <person name="Li J."/>
            <person name="Chen X."/>
            <person name="Luo L."/>
            <person name="Yu J."/>
            <person name="Kang L."/>
            <person name="Cui F."/>
        </authorList>
    </citation>
    <scope>NUCLEOTIDE SEQUENCE [LARGE SCALE GENOMIC DNA]</scope>
    <source>
        <strain evidence="13">Lst14</strain>
    </source>
</reference>
<dbReference type="OrthoDB" id="10255118at2759"/>
<dbReference type="InterPro" id="IPR034652">
    <property type="entry name" value="SRP68-RBD"/>
</dbReference>
<dbReference type="AlphaFoldDB" id="A0A482XH49"/>
<keyword evidence="10" id="KW-0687">Ribonucleoprotein</keyword>
<evidence type="ECO:0000256" key="9">
    <source>
        <dbReference type="ARBA" id="ARBA00023242"/>
    </source>
</evidence>
<evidence type="ECO:0000256" key="7">
    <source>
        <dbReference type="ARBA" id="ARBA00022884"/>
    </source>
</evidence>
<evidence type="ECO:0000313" key="13">
    <source>
        <dbReference type="EMBL" id="RZF44648.1"/>
    </source>
</evidence>
<evidence type="ECO:0000313" key="14">
    <source>
        <dbReference type="Proteomes" id="UP000291343"/>
    </source>
</evidence>